<evidence type="ECO:0000313" key="2">
    <source>
        <dbReference type="Proteomes" id="UP000094578"/>
    </source>
</evidence>
<dbReference type="Gene3D" id="3.40.50.150">
    <property type="entry name" value="Vaccinia Virus protein VP39"/>
    <property type="match status" value="1"/>
</dbReference>
<dbReference type="RefSeq" id="WP_069327113.1">
    <property type="nucleotide sequence ID" value="NZ_MDER01000033.1"/>
</dbReference>
<name>A0A1E3L6W0_9BACL</name>
<dbReference type="Proteomes" id="UP000094578">
    <property type="component" value="Unassembled WGS sequence"/>
</dbReference>
<dbReference type="EMBL" id="MDER01000033">
    <property type="protein sequence ID" value="ODP28895.1"/>
    <property type="molecule type" value="Genomic_DNA"/>
</dbReference>
<protein>
    <recommendedName>
        <fullName evidence="3">Nicotianamine synthase</fullName>
    </recommendedName>
</protein>
<dbReference type="AlphaFoldDB" id="A0A1E3L6W0"/>
<proteinExistence type="predicted"/>
<accession>A0A1E3L6W0</accession>
<dbReference type="SUPFAM" id="SSF53335">
    <property type="entry name" value="S-adenosyl-L-methionine-dependent methyltransferases"/>
    <property type="match status" value="1"/>
</dbReference>
<comment type="caution">
    <text evidence="1">The sequence shown here is derived from an EMBL/GenBank/DDBJ whole genome shotgun (WGS) entry which is preliminary data.</text>
</comment>
<evidence type="ECO:0008006" key="3">
    <source>
        <dbReference type="Google" id="ProtNLM"/>
    </source>
</evidence>
<sequence>MEQLLTFQQSLIDYSQQFEQAIAQYDHTLAHDTQLQTLIDDYSRFIIDPYHKEQWEQLQTSDIEALTPIIDTLRIRSARCVAIMEKYRALHLLEGQDEKTDYFKNIESCIEQEFGGFHVTSLSKVVMIGSGSFPMTPMLIARRTGAKVVGIDIDQESIDLGQAVIDRLGSYLDIELKAVPVEQLEGLQEATHIIFSSTVAEKYDILDLLYLLTNQQVVVAMRYGNGLKSLFNFPSLATDPQKWQQVENIVHADQVFDIAIYQKGVDHE</sequence>
<reference evidence="1 2" key="1">
    <citation type="submission" date="2016-08" db="EMBL/GenBank/DDBJ databases">
        <title>Genome sequencing of Paenibacillus sp. TI45-13ar, isolated from Korean traditional nuruk.</title>
        <authorList>
            <person name="Kim S.-J."/>
        </authorList>
    </citation>
    <scope>NUCLEOTIDE SEQUENCE [LARGE SCALE GENOMIC DNA]</scope>
    <source>
        <strain evidence="1 2">TI45-13ar</strain>
    </source>
</reference>
<dbReference type="STRING" id="1886670.PTI45_01674"/>
<evidence type="ECO:0000313" key="1">
    <source>
        <dbReference type="EMBL" id="ODP28895.1"/>
    </source>
</evidence>
<gene>
    <name evidence="1" type="ORF">PTI45_01674</name>
</gene>
<organism evidence="1 2">
    <name type="scientific">Paenibacillus nuruki</name>
    <dbReference type="NCBI Taxonomy" id="1886670"/>
    <lineage>
        <taxon>Bacteria</taxon>
        <taxon>Bacillati</taxon>
        <taxon>Bacillota</taxon>
        <taxon>Bacilli</taxon>
        <taxon>Bacillales</taxon>
        <taxon>Paenibacillaceae</taxon>
        <taxon>Paenibacillus</taxon>
    </lineage>
</organism>
<keyword evidence="2" id="KW-1185">Reference proteome</keyword>
<dbReference type="InterPro" id="IPR029063">
    <property type="entry name" value="SAM-dependent_MTases_sf"/>
</dbReference>
<dbReference type="PATRIC" id="fig|1886670.3.peg.1705"/>